<dbReference type="InterPro" id="IPR005821">
    <property type="entry name" value="Ion_trans_dom"/>
</dbReference>
<evidence type="ECO:0000256" key="1">
    <source>
        <dbReference type="ARBA" id="ARBA00004141"/>
    </source>
</evidence>
<evidence type="ECO:0000256" key="4">
    <source>
        <dbReference type="ARBA" id="ARBA00023136"/>
    </source>
</evidence>
<feature type="transmembrane region" description="Helical" evidence="6">
    <location>
        <begin position="138"/>
        <end position="157"/>
    </location>
</feature>
<feature type="transmembrane region" description="Helical" evidence="6">
    <location>
        <begin position="52"/>
        <end position="70"/>
    </location>
</feature>
<name>A0A3B0ZPE6_9ZZZZ</name>
<feature type="coiled-coil region" evidence="5">
    <location>
        <begin position="242"/>
        <end position="269"/>
    </location>
</feature>
<feature type="transmembrane region" description="Helical" evidence="6">
    <location>
        <begin position="198"/>
        <end position="222"/>
    </location>
</feature>
<keyword evidence="3 6" id="KW-1133">Transmembrane helix</keyword>
<accession>A0A3B0ZPE6</accession>
<keyword evidence="5" id="KW-0175">Coiled coil</keyword>
<dbReference type="InterPro" id="IPR027359">
    <property type="entry name" value="Volt_channel_dom_sf"/>
</dbReference>
<protein>
    <recommendedName>
        <fullName evidence="7">Ion transport domain-containing protein</fullName>
    </recommendedName>
</protein>
<dbReference type="PANTHER" id="PTHR10037:SF62">
    <property type="entry name" value="SODIUM CHANNEL PROTEIN 60E"/>
    <property type="match status" value="1"/>
</dbReference>
<dbReference type="Gene3D" id="1.10.287.70">
    <property type="match status" value="1"/>
</dbReference>
<dbReference type="PANTHER" id="PTHR10037">
    <property type="entry name" value="VOLTAGE-GATED CATION CHANNEL CALCIUM AND SODIUM"/>
    <property type="match status" value="1"/>
</dbReference>
<organism evidence="8">
    <name type="scientific">hydrothermal vent metagenome</name>
    <dbReference type="NCBI Taxonomy" id="652676"/>
    <lineage>
        <taxon>unclassified sequences</taxon>
        <taxon>metagenomes</taxon>
        <taxon>ecological metagenomes</taxon>
    </lineage>
</organism>
<keyword evidence="2 6" id="KW-0812">Transmembrane</keyword>
<proteinExistence type="predicted"/>
<dbReference type="GO" id="GO:0001518">
    <property type="term" value="C:voltage-gated sodium channel complex"/>
    <property type="evidence" value="ECO:0007669"/>
    <property type="project" value="TreeGrafter"/>
</dbReference>
<dbReference type="SUPFAM" id="SSF81324">
    <property type="entry name" value="Voltage-gated potassium channels"/>
    <property type="match status" value="1"/>
</dbReference>
<dbReference type="Gene3D" id="1.20.120.350">
    <property type="entry name" value="Voltage-gated potassium channels. Chain C"/>
    <property type="match status" value="1"/>
</dbReference>
<dbReference type="AlphaFoldDB" id="A0A3B0ZPE6"/>
<dbReference type="GO" id="GO:0005248">
    <property type="term" value="F:voltage-gated sodium channel activity"/>
    <property type="evidence" value="ECO:0007669"/>
    <property type="project" value="TreeGrafter"/>
</dbReference>
<evidence type="ECO:0000256" key="3">
    <source>
        <dbReference type="ARBA" id="ARBA00022989"/>
    </source>
</evidence>
<feature type="domain" description="Ion transport" evidence="7">
    <location>
        <begin position="12"/>
        <end position="229"/>
    </location>
</feature>
<evidence type="ECO:0000259" key="7">
    <source>
        <dbReference type="Pfam" id="PF00520"/>
    </source>
</evidence>
<dbReference type="EMBL" id="UOFQ01000164">
    <property type="protein sequence ID" value="VAW89983.1"/>
    <property type="molecule type" value="Genomic_DNA"/>
</dbReference>
<dbReference type="InterPro" id="IPR043203">
    <property type="entry name" value="VGCC_Ca_Na"/>
</dbReference>
<dbReference type="Pfam" id="PF00520">
    <property type="entry name" value="Ion_trans"/>
    <property type="match status" value="1"/>
</dbReference>
<gene>
    <name evidence="8" type="ORF">MNBD_GAMMA17-1844</name>
</gene>
<evidence type="ECO:0000313" key="8">
    <source>
        <dbReference type="EMBL" id="VAW89983.1"/>
    </source>
</evidence>
<sequence>MIRKFCQKISEHKAFERFVVTVIVINGVILGVETSVDIYAQYGTWLQMGNHIVLGIFILEAIIKITAVAPQWKRYFGDGWNLFDFTVVVLSLIPFTGDLAMVARLLRLLRVLRLISAIPELRMIVSTLIRSIPSMANVLLLMSIIFYIYAVAGYHLFHAHDPEHWRTLGMSLLTLFRIVTLEDWTDVMYTAMEMHPLAWIYFVSFVIMGTFVIINLFIAVVLNNLEEAKIERLEQLQPPVSRDELLRELRQTQQLLERLHQRIEKQGESVKY</sequence>
<reference evidence="8" key="1">
    <citation type="submission" date="2018-06" db="EMBL/GenBank/DDBJ databases">
        <authorList>
            <person name="Zhirakovskaya E."/>
        </authorList>
    </citation>
    <scope>NUCLEOTIDE SEQUENCE</scope>
</reference>
<comment type="subcellular location">
    <subcellularLocation>
        <location evidence="1">Membrane</location>
        <topology evidence="1">Multi-pass membrane protein</topology>
    </subcellularLocation>
</comment>
<evidence type="ECO:0000256" key="5">
    <source>
        <dbReference type="SAM" id="Coils"/>
    </source>
</evidence>
<feature type="transmembrane region" description="Helical" evidence="6">
    <location>
        <begin position="82"/>
        <end position="106"/>
    </location>
</feature>
<keyword evidence="4 6" id="KW-0472">Membrane</keyword>
<evidence type="ECO:0000256" key="6">
    <source>
        <dbReference type="SAM" id="Phobius"/>
    </source>
</evidence>
<evidence type="ECO:0000256" key="2">
    <source>
        <dbReference type="ARBA" id="ARBA00022692"/>
    </source>
</evidence>